<evidence type="ECO:0000256" key="8">
    <source>
        <dbReference type="SAM" id="Phobius"/>
    </source>
</evidence>
<dbReference type="SUPFAM" id="SSF81345">
    <property type="entry name" value="ABC transporter involved in vitamin B12 uptake, BtuC"/>
    <property type="match status" value="1"/>
</dbReference>
<organism evidence="9 10">
    <name type="scientific">Fluviicola chungangensis</name>
    <dbReference type="NCBI Taxonomy" id="2597671"/>
    <lineage>
        <taxon>Bacteria</taxon>
        <taxon>Pseudomonadati</taxon>
        <taxon>Bacteroidota</taxon>
        <taxon>Flavobacteriia</taxon>
        <taxon>Flavobacteriales</taxon>
        <taxon>Crocinitomicaceae</taxon>
        <taxon>Fluviicola</taxon>
    </lineage>
</organism>
<keyword evidence="4" id="KW-1003">Cell membrane</keyword>
<dbReference type="PANTHER" id="PTHR30472">
    <property type="entry name" value="FERRIC ENTEROBACTIN TRANSPORT SYSTEM PERMEASE PROTEIN"/>
    <property type="match status" value="1"/>
</dbReference>
<evidence type="ECO:0000256" key="2">
    <source>
        <dbReference type="ARBA" id="ARBA00007935"/>
    </source>
</evidence>
<dbReference type="InterPro" id="IPR037294">
    <property type="entry name" value="ABC_BtuC-like"/>
</dbReference>
<dbReference type="RefSeq" id="WP_144334299.1">
    <property type="nucleotide sequence ID" value="NZ_VLPL01000009.1"/>
</dbReference>
<evidence type="ECO:0000313" key="9">
    <source>
        <dbReference type="EMBL" id="TSJ40171.1"/>
    </source>
</evidence>
<dbReference type="CDD" id="cd06550">
    <property type="entry name" value="TM_ABC_iron-siderophores_like"/>
    <property type="match status" value="1"/>
</dbReference>
<feature type="transmembrane region" description="Helical" evidence="8">
    <location>
        <begin position="45"/>
        <end position="69"/>
    </location>
</feature>
<dbReference type="EMBL" id="VLPL01000009">
    <property type="protein sequence ID" value="TSJ40171.1"/>
    <property type="molecule type" value="Genomic_DNA"/>
</dbReference>
<protein>
    <submittedName>
        <fullName evidence="9">Iron ABC transporter permease</fullName>
    </submittedName>
</protein>
<evidence type="ECO:0000256" key="4">
    <source>
        <dbReference type="ARBA" id="ARBA00022475"/>
    </source>
</evidence>
<dbReference type="GO" id="GO:0005886">
    <property type="term" value="C:plasma membrane"/>
    <property type="evidence" value="ECO:0007669"/>
    <property type="project" value="UniProtKB-SubCell"/>
</dbReference>
<feature type="transmembrane region" description="Helical" evidence="8">
    <location>
        <begin position="300"/>
        <end position="319"/>
    </location>
</feature>
<evidence type="ECO:0000256" key="7">
    <source>
        <dbReference type="ARBA" id="ARBA00023136"/>
    </source>
</evidence>
<evidence type="ECO:0000256" key="3">
    <source>
        <dbReference type="ARBA" id="ARBA00022448"/>
    </source>
</evidence>
<evidence type="ECO:0000256" key="6">
    <source>
        <dbReference type="ARBA" id="ARBA00022989"/>
    </source>
</evidence>
<reference evidence="9 10" key="1">
    <citation type="submission" date="2019-07" db="EMBL/GenBank/DDBJ databases">
        <authorList>
            <person name="Huq M.A."/>
        </authorList>
    </citation>
    <scope>NUCLEOTIDE SEQUENCE [LARGE SCALE GENOMIC DNA]</scope>
    <source>
        <strain evidence="9 10">MAH-3</strain>
    </source>
</reference>
<keyword evidence="10" id="KW-1185">Reference proteome</keyword>
<gene>
    <name evidence="9" type="ORF">FO442_16365</name>
</gene>
<comment type="subcellular location">
    <subcellularLocation>
        <location evidence="1">Cell membrane</location>
        <topology evidence="1">Multi-pass membrane protein</topology>
    </subcellularLocation>
</comment>
<feature type="transmembrane region" description="Helical" evidence="8">
    <location>
        <begin position="272"/>
        <end position="294"/>
    </location>
</feature>
<feature type="transmembrane region" description="Helical" evidence="8">
    <location>
        <begin position="6"/>
        <end position="24"/>
    </location>
</feature>
<evidence type="ECO:0000256" key="5">
    <source>
        <dbReference type="ARBA" id="ARBA00022692"/>
    </source>
</evidence>
<comment type="similarity">
    <text evidence="2">Belongs to the binding-protein-dependent transport system permease family. FecCD subfamily.</text>
</comment>
<feature type="transmembrane region" description="Helical" evidence="8">
    <location>
        <begin position="110"/>
        <end position="132"/>
    </location>
</feature>
<dbReference type="GO" id="GO:0022857">
    <property type="term" value="F:transmembrane transporter activity"/>
    <property type="evidence" value="ECO:0007669"/>
    <property type="project" value="InterPro"/>
</dbReference>
<evidence type="ECO:0000256" key="1">
    <source>
        <dbReference type="ARBA" id="ARBA00004651"/>
    </source>
</evidence>
<dbReference type="Pfam" id="PF01032">
    <property type="entry name" value="FecCD"/>
    <property type="match status" value="1"/>
</dbReference>
<keyword evidence="7 8" id="KW-0472">Membrane</keyword>
<dbReference type="AlphaFoldDB" id="A0A556MJT9"/>
<evidence type="ECO:0000313" key="10">
    <source>
        <dbReference type="Proteomes" id="UP000316008"/>
    </source>
</evidence>
<dbReference type="GO" id="GO:0033214">
    <property type="term" value="P:siderophore-iron import into cell"/>
    <property type="evidence" value="ECO:0007669"/>
    <property type="project" value="TreeGrafter"/>
</dbReference>
<keyword evidence="5 8" id="KW-0812">Transmembrane</keyword>
<dbReference type="PANTHER" id="PTHR30472:SF41">
    <property type="entry name" value="TRANSPORT SYSTEM PERMEASE PROTEIN"/>
    <property type="match status" value="1"/>
</dbReference>
<accession>A0A556MJT9</accession>
<dbReference type="OrthoDB" id="9811721at2"/>
<feature type="transmembrane region" description="Helical" evidence="8">
    <location>
        <begin position="181"/>
        <end position="203"/>
    </location>
</feature>
<keyword evidence="3" id="KW-0813">Transport</keyword>
<dbReference type="Gene3D" id="1.10.3470.10">
    <property type="entry name" value="ABC transporter involved in vitamin B12 uptake, BtuC"/>
    <property type="match status" value="1"/>
</dbReference>
<name>A0A556MJT9_9FLAO</name>
<sequence>MWKKHLFSFAVFIVITVITIGFPHGDDPWFSFLTTSDKQAWQLFVIYRVPEVFIAVVAGFALSIAGLLLQTTLNNPLAGPSILGLTAGSHLMVALTIMGSSMLGLEILDLGITVSATIGALVFGLLILVIAARIRSMVSLLLVGMMLGTFVYSITNIILMKADANSVKAFSIWGMGSLQQVSIDQVPLITLLFLIGIGLAFLLTKPLNALILGEKPAAILGVKVKQTRWKIIFVVSLLAGLVTAFCGPIGFVGLIVPNLVRMFYKTARHGHLLLASGLIGASVMVLCVLLIRIFEPIMVLPINSLTALLGAPIVLFLLLKNIRNA</sequence>
<comment type="caution">
    <text evidence="9">The sequence shown here is derived from an EMBL/GenBank/DDBJ whole genome shotgun (WGS) entry which is preliminary data.</text>
</comment>
<proteinExistence type="inferred from homology"/>
<feature type="transmembrane region" description="Helical" evidence="8">
    <location>
        <begin position="81"/>
        <end position="98"/>
    </location>
</feature>
<dbReference type="Proteomes" id="UP000316008">
    <property type="component" value="Unassembled WGS sequence"/>
</dbReference>
<dbReference type="InterPro" id="IPR000522">
    <property type="entry name" value="ABC_transptr_permease_BtuC"/>
</dbReference>
<feature type="transmembrane region" description="Helical" evidence="8">
    <location>
        <begin position="138"/>
        <end position="160"/>
    </location>
</feature>
<feature type="transmembrane region" description="Helical" evidence="8">
    <location>
        <begin position="231"/>
        <end position="260"/>
    </location>
</feature>
<keyword evidence="6 8" id="KW-1133">Transmembrane helix</keyword>